<name>A0A5B7CYM4_PORTR</name>
<gene>
    <name evidence="1" type="ORF">E2C01_006734</name>
</gene>
<evidence type="ECO:0000313" key="2">
    <source>
        <dbReference type="Proteomes" id="UP000324222"/>
    </source>
</evidence>
<sequence>MDFLNGTVTAIPLSAGDSQREKYIEDLSNAISHKELPAEEEERMEEEGVEGVVVEEGFREVGTSGLRNGVALEMDGLGLEVLLSVDSMEDTEGGLFSKDLSPQSIFEDTFDRSSLGEAL</sequence>
<reference evidence="1 2" key="1">
    <citation type="submission" date="2019-05" db="EMBL/GenBank/DDBJ databases">
        <title>Another draft genome of Portunus trituberculatus and its Hox gene families provides insights of decapod evolution.</title>
        <authorList>
            <person name="Jeong J.-H."/>
            <person name="Song I."/>
            <person name="Kim S."/>
            <person name="Choi T."/>
            <person name="Kim D."/>
            <person name="Ryu S."/>
            <person name="Kim W."/>
        </authorList>
    </citation>
    <scope>NUCLEOTIDE SEQUENCE [LARGE SCALE GENOMIC DNA]</scope>
    <source>
        <tissue evidence="1">Muscle</tissue>
    </source>
</reference>
<dbReference type="EMBL" id="VSRR010000320">
    <property type="protein sequence ID" value="MPC13981.1"/>
    <property type="molecule type" value="Genomic_DNA"/>
</dbReference>
<dbReference type="Proteomes" id="UP000324222">
    <property type="component" value="Unassembled WGS sequence"/>
</dbReference>
<protein>
    <submittedName>
        <fullName evidence="1">Uncharacterized protein</fullName>
    </submittedName>
</protein>
<dbReference type="AlphaFoldDB" id="A0A5B7CYM4"/>
<evidence type="ECO:0000313" key="1">
    <source>
        <dbReference type="EMBL" id="MPC13981.1"/>
    </source>
</evidence>
<accession>A0A5B7CYM4</accession>
<proteinExistence type="predicted"/>
<comment type="caution">
    <text evidence="1">The sequence shown here is derived from an EMBL/GenBank/DDBJ whole genome shotgun (WGS) entry which is preliminary data.</text>
</comment>
<keyword evidence="2" id="KW-1185">Reference proteome</keyword>
<organism evidence="1 2">
    <name type="scientific">Portunus trituberculatus</name>
    <name type="common">Swimming crab</name>
    <name type="synonym">Neptunus trituberculatus</name>
    <dbReference type="NCBI Taxonomy" id="210409"/>
    <lineage>
        <taxon>Eukaryota</taxon>
        <taxon>Metazoa</taxon>
        <taxon>Ecdysozoa</taxon>
        <taxon>Arthropoda</taxon>
        <taxon>Crustacea</taxon>
        <taxon>Multicrustacea</taxon>
        <taxon>Malacostraca</taxon>
        <taxon>Eumalacostraca</taxon>
        <taxon>Eucarida</taxon>
        <taxon>Decapoda</taxon>
        <taxon>Pleocyemata</taxon>
        <taxon>Brachyura</taxon>
        <taxon>Eubrachyura</taxon>
        <taxon>Portunoidea</taxon>
        <taxon>Portunidae</taxon>
        <taxon>Portuninae</taxon>
        <taxon>Portunus</taxon>
    </lineage>
</organism>